<feature type="signal peptide" evidence="1">
    <location>
        <begin position="1"/>
        <end position="31"/>
    </location>
</feature>
<dbReference type="RefSeq" id="WP_146108287.1">
    <property type="nucleotide sequence ID" value="NZ_CP154825.1"/>
</dbReference>
<dbReference type="InterPro" id="IPR029058">
    <property type="entry name" value="AB_hydrolase_fold"/>
</dbReference>
<dbReference type="InterPro" id="IPR006311">
    <property type="entry name" value="TAT_signal"/>
</dbReference>
<evidence type="ECO:0000313" key="3">
    <source>
        <dbReference type="Proteomes" id="UP000239203"/>
    </source>
</evidence>
<name>A0A2S6GFF0_9PSEU</name>
<dbReference type="Gene3D" id="3.40.50.1820">
    <property type="entry name" value="alpha/beta hydrolase"/>
    <property type="match status" value="1"/>
</dbReference>
<gene>
    <name evidence="2" type="ORF">CLV40_12363</name>
</gene>
<organism evidence="2 3">
    <name type="scientific">Actinokineospora auranticolor</name>
    <dbReference type="NCBI Taxonomy" id="155976"/>
    <lineage>
        <taxon>Bacteria</taxon>
        <taxon>Bacillati</taxon>
        <taxon>Actinomycetota</taxon>
        <taxon>Actinomycetes</taxon>
        <taxon>Pseudonocardiales</taxon>
        <taxon>Pseudonocardiaceae</taxon>
        <taxon>Actinokineospora</taxon>
    </lineage>
</organism>
<keyword evidence="2" id="KW-0378">Hydrolase</keyword>
<comment type="caution">
    <text evidence="2">The sequence shown here is derived from an EMBL/GenBank/DDBJ whole genome shotgun (WGS) entry which is preliminary data.</text>
</comment>
<keyword evidence="3" id="KW-1185">Reference proteome</keyword>
<feature type="chain" id="PRO_5038501784" evidence="1">
    <location>
        <begin position="32"/>
        <end position="276"/>
    </location>
</feature>
<sequence>MNTARTVRLSRRSLLAVGVGLGAGLIAGCQAQGAPPPQTAQPLTDSTDAQPVVTDRVLSPGRYREVDIVIIRPTGVRASLPVCVALHDRPGGAKAFLEYGLPAMLDKVVASGAPPFAVAAVDGGNWVGDKDDEPQRMLNQDLPGWLTYHDLASTPFAVIGVGEGASGAFNQAKNPGFAAVAMISPALFDSWADADKSKIFDDRGQWERSEPLRHSTELGNVPLGVWCGTEAPNIARARQLAERAKAAKASFTPGGHTPDYFKTALPEALAFAAEHL</sequence>
<protein>
    <submittedName>
        <fullName evidence="2">S-formylglutathione hydrolase FrmB</fullName>
    </submittedName>
</protein>
<dbReference type="AlphaFoldDB" id="A0A2S6GFF0"/>
<reference evidence="2 3" key="1">
    <citation type="submission" date="2018-02" db="EMBL/GenBank/DDBJ databases">
        <title>Genomic Encyclopedia of Archaeal and Bacterial Type Strains, Phase II (KMG-II): from individual species to whole genera.</title>
        <authorList>
            <person name="Goeker M."/>
        </authorList>
    </citation>
    <scope>NUCLEOTIDE SEQUENCE [LARGE SCALE GENOMIC DNA]</scope>
    <source>
        <strain evidence="2 3">YU 961-1</strain>
    </source>
</reference>
<dbReference type="SUPFAM" id="SSF53474">
    <property type="entry name" value="alpha/beta-Hydrolases"/>
    <property type="match status" value="1"/>
</dbReference>
<evidence type="ECO:0000256" key="1">
    <source>
        <dbReference type="SAM" id="SignalP"/>
    </source>
</evidence>
<dbReference type="Proteomes" id="UP000239203">
    <property type="component" value="Unassembled WGS sequence"/>
</dbReference>
<proteinExistence type="predicted"/>
<keyword evidence="1" id="KW-0732">Signal</keyword>
<evidence type="ECO:0000313" key="2">
    <source>
        <dbReference type="EMBL" id="PPK63943.1"/>
    </source>
</evidence>
<dbReference type="EMBL" id="PTIX01000023">
    <property type="protein sequence ID" value="PPK63943.1"/>
    <property type="molecule type" value="Genomic_DNA"/>
</dbReference>
<dbReference type="GO" id="GO:0016787">
    <property type="term" value="F:hydrolase activity"/>
    <property type="evidence" value="ECO:0007669"/>
    <property type="project" value="UniProtKB-KW"/>
</dbReference>
<accession>A0A2S6GFF0</accession>
<dbReference type="PROSITE" id="PS51257">
    <property type="entry name" value="PROKAR_LIPOPROTEIN"/>
    <property type="match status" value="1"/>
</dbReference>
<dbReference type="PROSITE" id="PS51318">
    <property type="entry name" value="TAT"/>
    <property type="match status" value="1"/>
</dbReference>
<dbReference type="OrthoDB" id="3210113at2"/>